<feature type="compositionally biased region" description="Polar residues" evidence="3">
    <location>
        <begin position="488"/>
        <end position="502"/>
    </location>
</feature>
<dbReference type="Gene3D" id="1.20.5.110">
    <property type="match status" value="1"/>
</dbReference>
<evidence type="ECO:0000256" key="1">
    <source>
        <dbReference type="ARBA" id="ARBA00022884"/>
    </source>
</evidence>
<dbReference type="InterPro" id="IPR010989">
    <property type="entry name" value="SNARE"/>
</dbReference>
<evidence type="ECO:0000256" key="2">
    <source>
        <dbReference type="PROSITE-ProRule" id="PRU00176"/>
    </source>
</evidence>
<accession>A0A9N9BXC8</accession>
<gene>
    <name evidence="8" type="ORF">AMORRO_LOCUS6866</name>
</gene>
<dbReference type="SMART" id="SM00397">
    <property type="entry name" value="t_SNARE"/>
    <property type="match status" value="1"/>
</dbReference>
<comment type="caution">
    <text evidence="8">The sequence shown here is derived from an EMBL/GenBank/DDBJ whole genome shotgun (WGS) entry which is preliminary data.</text>
</comment>
<dbReference type="CDD" id="cd00590">
    <property type="entry name" value="RRM_SF"/>
    <property type="match status" value="1"/>
</dbReference>
<dbReference type="InterPro" id="IPR000727">
    <property type="entry name" value="T_SNARE_dom"/>
</dbReference>
<dbReference type="PANTHER" id="PTHR10693">
    <property type="entry name" value="RAS GTPASE-ACTIVATING PROTEIN-BINDING PROTEIN"/>
    <property type="match status" value="1"/>
</dbReference>
<dbReference type="Pfam" id="PF02136">
    <property type="entry name" value="NTF2"/>
    <property type="match status" value="1"/>
</dbReference>
<dbReference type="GO" id="GO:0016192">
    <property type="term" value="P:vesicle-mediated transport"/>
    <property type="evidence" value="ECO:0007669"/>
    <property type="project" value="InterPro"/>
</dbReference>
<feature type="region of interest" description="Disordered" evidence="3">
    <location>
        <begin position="156"/>
        <end position="198"/>
    </location>
</feature>
<dbReference type="FunFam" id="1.20.5.110:FF:000059">
    <property type="entry name" value="Related to syntaxin 12"/>
    <property type="match status" value="1"/>
</dbReference>
<organism evidence="8 9">
    <name type="scientific">Acaulospora morrowiae</name>
    <dbReference type="NCBI Taxonomy" id="94023"/>
    <lineage>
        <taxon>Eukaryota</taxon>
        <taxon>Fungi</taxon>
        <taxon>Fungi incertae sedis</taxon>
        <taxon>Mucoromycota</taxon>
        <taxon>Glomeromycotina</taxon>
        <taxon>Glomeromycetes</taxon>
        <taxon>Diversisporales</taxon>
        <taxon>Acaulosporaceae</taxon>
        <taxon>Acaulospora</taxon>
    </lineage>
</organism>
<evidence type="ECO:0000313" key="9">
    <source>
        <dbReference type="Proteomes" id="UP000789342"/>
    </source>
</evidence>
<feature type="compositionally biased region" description="Polar residues" evidence="3">
    <location>
        <begin position="565"/>
        <end position="579"/>
    </location>
</feature>
<evidence type="ECO:0000259" key="6">
    <source>
        <dbReference type="PROSITE" id="PS50177"/>
    </source>
</evidence>
<dbReference type="PANTHER" id="PTHR10693:SF20">
    <property type="entry name" value="AT27578P"/>
    <property type="match status" value="1"/>
</dbReference>
<reference evidence="8" key="1">
    <citation type="submission" date="2021-06" db="EMBL/GenBank/DDBJ databases">
        <authorList>
            <person name="Kallberg Y."/>
            <person name="Tangrot J."/>
            <person name="Rosling A."/>
        </authorList>
    </citation>
    <scope>NUCLEOTIDE SEQUENCE</scope>
    <source>
        <strain evidence="8">CL551</strain>
    </source>
</reference>
<dbReference type="InterPro" id="IPR000504">
    <property type="entry name" value="RRM_dom"/>
</dbReference>
<evidence type="ECO:0000256" key="3">
    <source>
        <dbReference type="SAM" id="MobiDB-lite"/>
    </source>
</evidence>
<feature type="compositionally biased region" description="Polar residues" evidence="3">
    <location>
        <begin position="509"/>
        <end position="524"/>
    </location>
</feature>
<dbReference type="Pfam" id="PF00076">
    <property type="entry name" value="RRM_1"/>
    <property type="match status" value="1"/>
</dbReference>
<feature type="compositionally biased region" description="Polar residues" evidence="3">
    <location>
        <begin position="284"/>
        <end position="296"/>
    </location>
</feature>
<dbReference type="SMART" id="SM00360">
    <property type="entry name" value="RRM"/>
    <property type="match status" value="1"/>
</dbReference>
<dbReference type="SUPFAM" id="SSF54427">
    <property type="entry name" value="NTF2-like"/>
    <property type="match status" value="1"/>
</dbReference>
<evidence type="ECO:0000256" key="4">
    <source>
        <dbReference type="SAM" id="Phobius"/>
    </source>
</evidence>
<dbReference type="GO" id="GO:0005829">
    <property type="term" value="C:cytosol"/>
    <property type="evidence" value="ECO:0007669"/>
    <property type="project" value="TreeGrafter"/>
</dbReference>
<dbReference type="InterPro" id="IPR012677">
    <property type="entry name" value="Nucleotide-bd_a/b_plait_sf"/>
</dbReference>
<dbReference type="AlphaFoldDB" id="A0A9N9BXC8"/>
<sequence length="1000" mass="109246">MAATATSPTNATTQTPAASRGPSAGQKVNASEVGWLFVHEYYTFLNKEPSRLHCFYGRKSTLIHGTEGEPVKPIQGEKEIQEKIQELDLENCRVRVTNVDSQSSINGGIVIQVLGEMSNRSESSRKFAQTFFLAEQPNGYYVMNDIIRFLKEDDEVDEEGEEIETETHPSVEGAVTNDANEEEIGSTSPTGTLVEEPINGRAVPEAVGEVTITITSRQTVVSTEETINVSVNGTEVHDEVQATANEEPIEPSSSTLTVTSQSVLTSSDNVTNVDQPRSIPVSHSAKQSTITPQTASPKPVANISGQTQSTPTNAPNPLSHNNSSSLKPTPNSQFPSPKPTNNDTPQNLPKQPSVQTPKPSINNSATNIQAPTKSVQNLNANSISNDFQSPSVKNNTNNSQSSVTTNPASNSQSVTVTVTNSLINGQQANTKQPAPTTAHTQPSRSSHNGQTYAQRSAPNQTPRSVAPVGNKQIISQRATSPAGRSISPIGNGQITPDPQRSISPIGGSASENVHPTTSVQQTDSSGEDSVAKSVVVNGQPATNEAGAQGDVQKNGQVTAITSNQNSQAEITTAQPSDSVQQVNTQQQQQKSQDPPAVKTWASLAADDHSKWNNALAEKKGHVAPVQAPVPKTTPQQQRQHTRDNQDRRQDGTRGNNRRNSDIDNNLSIYVKGVTSTMTREQLQSAFKTFGVVSHIDVVPTKSCAFVEYNNPAAYRAALNAKSVNVGNEIVYTEERRGNNRRNNKTSRGEELRYKNLSRTISQQIFTITSNMTSIRNLVGYLGTAKDTPDVRTKLHNLTEKTRDLVKETSNNIKSLSHYESTSAKNRHRKVEQEKLSKDFQKTIQEFQKVQRLSAEKQREYVDKAKTLNVRNDVYDDDPGISEEQPLIDDSNRRLQLQILDNEIEYNESLIAEREVEIREIEQGINELNEIFRDLGTLVTEHQTMLDNIESNVTNIAVNVRNAADELTIASRYQRNARNRMCCLMLIFAVVGGVVVLAALA</sequence>
<keyword evidence="4" id="KW-1133">Transmembrane helix</keyword>
<dbReference type="CDD" id="cd15840">
    <property type="entry name" value="SNARE_Qa"/>
    <property type="match status" value="1"/>
</dbReference>
<feature type="compositionally biased region" description="Low complexity" evidence="3">
    <location>
        <begin position="313"/>
        <end position="326"/>
    </location>
</feature>
<evidence type="ECO:0000313" key="8">
    <source>
        <dbReference type="EMBL" id="CAG8580025.1"/>
    </source>
</evidence>
<dbReference type="InterPro" id="IPR018222">
    <property type="entry name" value="Nuclear_transport_factor_2_euk"/>
</dbReference>
<feature type="region of interest" description="Disordered" evidence="3">
    <location>
        <begin position="381"/>
        <end position="413"/>
    </location>
</feature>
<feature type="region of interest" description="Disordered" evidence="3">
    <location>
        <begin position="1"/>
        <end position="25"/>
    </location>
</feature>
<feature type="compositionally biased region" description="Polar residues" evidence="3">
    <location>
        <begin position="381"/>
        <end position="393"/>
    </location>
</feature>
<feature type="region of interest" description="Disordered" evidence="3">
    <location>
        <begin position="565"/>
        <end position="597"/>
    </location>
</feature>
<evidence type="ECO:0000259" key="7">
    <source>
        <dbReference type="PROSITE" id="PS50192"/>
    </source>
</evidence>
<feature type="transmembrane region" description="Helical" evidence="4">
    <location>
        <begin position="980"/>
        <end position="999"/>
    </location>
</feature>
<dbReference type="GO" id="GO:0003729">
    <property type="term" value="F:mRNA binding"/>
    <property type="evidence" value="ECO:0007669"/>
    <property type="project" value="TreeGrafter"/>
</dbReference>
<dbReference type="FunFam" id="3.10.450.50:FF:000003">
    <property type="entry name" value="Nuclear transport factor 2 family protein"/>
    <property type="match status" value="1"/>
</dbReference>
<dbReference type="PROSITE" id="PS50177">
    <property type="entry name" value="NTF2_DOMAIN"/>
    <property type="match status" value="1"/>
</dbReference>
<name>A0A9N9BXC8_9GLOM</name>
<keyword evidence="4" id="KW-0812">Transmembrane</keyword>
<dbReference type="InterPro" id="IPR035979">
    <property type="entry name" value="RBD_domain_sf"/>
</dbReference>
<feature type="compositionally biased region" description="Low complexity" evidence="3">
    <location>
        <begin position="580"/>
        <end position="592"/>
    </location>
</feature>
<dbReference type="SUPFAM" id="SSF47661">
    <property type="entry name" value="t-snare proteins"/>
    <property type="match status" value="1"/>
</dbReference>
<dbReference type="Pfam" id="PF05739">
    <property type="entry name" value="SNARE"/>
    <property type="match status" value="1"/>
</dbReference>
<dbReference type="Gene3D" id="3.10.450.50">
    <property type="match status" value="1"/>
</dbReference>
<dbReference type="OrthoDB" id="364348at2759"/>
<dbReference type="GO" id="GO:0016020">
    <property type="term" value="C:membrane"/>
    <property type="evidence" value="ECO:0007669"/>
    <property type="project" value="InterPro"/>
</dbReference>
<feature type="compositionally biased region" description="Polar residues" evidence="3">
    <location>
        <begin position="303"/>
        <end position="312"/>
    </location>
</feature>
<dbReference type="GO" id="GO:1990904">
    <property type="term" value="C:ribonucleoprotein complex"/>
    <property type="evidence" value="ECO:0007669"/>
    <property type="project" value="TreeGrafter"/>
</dbReference>
<dbReference type="PROSITE" id="PS50102">
    <property type="entry name" value="RRM"/>
    <property type="match status" value="1"/>
</dbReference>
<protein>
    <submittedName>
        <fullName evidence="8">2752_t:CDS:1</fullName>
    </submittedName>
</protein>
<feature type="compositionally biased region" description="Basic and acidic residues" evidence="3">
    <location>
        <begin position="640"/>
        <end position="651"/>
    </location>
</feature>
<keyword evidence="1 2" id="KW-0694">RNA-binding</keyword>
<proteinExistence type="predicted"/>
<feature type="compositionally biased region" description="Low complexity" evidence="3">
    <location>
        <begin position="394"/>
        <end position="406"/>
    </location>
</feature>
<feature type="compositionally biased region" description="Polar residues" evidence="3">
    <location>
        <begin position="327"/>
        <end position="366"/>
    </location>
</feature>
<dbReference type="CDD" id="cd00780">
    <property type="entry name" value="NTF2"/>
    <property type="match status" value="1"/>
</dbReference>
<feature type="region of interest" description="Disordered" evidence="3">
    <location>
        <begin position="427"/>
        <end position="531"/>
    </location>
</feature>
<dbReference type="EMBL" id="CAJVPV010004838">
    <property type="protein sequence ID" value="CAG8580025.1"/>
    <property type="molecule type" value="Genomic_DNA"/>
</dbReference>
<dbReference type="InterPro" id="IPR032710">
    <property type="entry name" value="NTF2-like_dom_sf"/>
</dbReference>
<feature type="compositionally biased region" description="Low complexity" evidence="3">
    <location>
        <begin position="1"/>
        <end position="19"/>
    </location>
</feature>
<feature type="domain" description="RRM" evidence="5">
    <location>
        <begin position="666"/>
        <end position="736"/>
    </location>
</feature>
<dbReference type="PROSITE" id="PS50192">
    <property type="entry name" value="T_SNARE"/>
    <property type="match status" value="1"/>
</dbReference>
<evidence type="ECO:0000259" key="5">
    <source>
        <dbReference type="PROSITE" id="PS50102"/>
    </source>
</evidence>
<dbReference type="SUPFAM" id="SSF54928">
    <property type="entry name" value="RNA-binding domain, RBD"/>
    <property type="match status" value="1"/>
</dbReference>
<dbReference type="SMART" id="SM00503">
    <property type="entry name" value="SynN"/>
    <property type="match status" value="1"/>
</dbReference>
<feature type="compositionally biased region" description="Polar residues" evidence="3">
    <location>
        <begin position="427"/>
        <end position="463"/>
    </location>
</feature>
<keyword evidence="4" id="KW-0472">Membrane</keyword>
<dbReference type="InterPro" id="IPR006011">
    <property type="entry name" value="Syntaxin_N"/>
</dbReference>
<feature type="region of interest" description="Disordered" evidence="3">
    <location>
        <begin position="267"/>
        <end position="366"/>
    </location>
</feature>
<dbReference type="InterPro" id="IPR039539">
    <property type="entry name" value="Ras_GTPase_bind_prot"/>
</dbReference>
<feature type="domain" description="T-SNARE coiled-coil homology" evidence="7">
    <location>
        <begin position="907"/>
        <end position="969"/>
    </location>
</feature>
<dbReference type="Proteomes" id="UP000789342">
    <property type="component" value="Unassembled WGS sequence"/>
</dbReference>
<feature type="region of interest" description="Disordered" evidence="3">
    <location>
        <begin position="621"/>
        <end position="663"/>
    </location>
</feature>
<dbReference type="InterPro" id="IPR002075">
    <property type="entry name" value="NTF2_dom"/>
</dbReference>
<feature type="domain" description="NTF2" evidence="6">
    <location>
        <begin position="33"/>
        <end position="149"/>
    </location>
</feature>
<dbReference type="Gene3D" id="1.20.58.70">
    <property type="match status" value="1"/>
</dbReference>
<keyword evidence="9" id="KW-1185">Reference proteome</keyword>
<dbReference type="Pfam" id="PF14523">
    <property type="entry name" value="Syntaxin_2"/>
    <property type="match status" value="1"/>
</dbReference>
<dbReference type="Gene3D" id="3.30.70.330">
    <property type="match status" value="1"/>
</dbReference>